<dbReference type="InterPro" id="IPR050157">
    <property type="entry name" value="PSI_iron-sulfur_center"/>
</dbReference>
<feature type="domain" description="4Fe-4S ferredoxin-type" evidence="5">
    <location>
        <begin position="181"/>
        <end position="209"/>
    </location>
</feature>
<keyword evidence="1" id="KW-0004">4Fe-4S</keyword>
<dbReference type="GO" id="GO:0051539">
    <property type="term" value="F:4 iron, 4 sulfur cluster binding"/>
    <property type="evidence" value="ECO:0007669"/>
    <property type="project" value="UniProtKB-KW"/>
</dbReference>
<keyword evidence="3" id="KW-0408">Iron</keyword>
<dbReference type="SUPFAM" id="SSF54862">
    <property type="entry name" value="4Fe-4S ferredoxins"/>
    <property type="match status" value="1"/>
</dbReference>
<organism evidence="6">
    <name type="scientific">marine sediment metagenome</name>
    <dbReference type="NCBI Taxonomy" id="412755"/>
    <lineage>
        <taxon>unclassified sequences</taxon>
        <taxon>metagenomes</taxon>
        <taxon>ecological metagenomes</taxon>
    </lineage>
</organism>
<evidence type="ECO:0000313" key="6">
    <source>
        <dbReference type="EMBL" id="GAH34962.1"/>
    </source>
</evidence>
<evidence type="ECO:0000256" key="1">
    <source>
        <dbReference type="ARBA" id="ARBA00022485"/>
    </source>
</evidence>
<keyword evidence="2" id="KW-0479">Metal-binding</keyword>
<proteinExistence type="predicted"/>
<evidence type="ECO:0000256" key="4">
    <source>
        <dbReference type="ARBA" id="ARBA00023014"/>
    </source>
</evidence>
<feature type="domain" description="4Fe-4S ferredoxin-type" evidence="5">
    <location>
        <begin position="151"/>
        <end position="180"/>
    </location>
</feature>
<dbReference type="GO" id="GO:0046872">
    <property type="term" value="F:metal ion binding"/>
    <property type="evidence" value="ECO:0007669"/>
    <property type="project" value="UniProtKB-KW"/>
</dbReference>
<accession>X1EQX0</accession>
<evidence type="ECO:0000256" key="3">
    <source>
        <dbReference type="ARBA" id="ARBA00023004"/>
    </source>
</evidence>
<evidence type="ECO:0000256" key="2">
    <source>
        <dbReference type="ARBA" id="ARBA00022723"/>
    </source>
</evidence>
<feature type="non-terminal residue" evidence="6">
    <location>
        <position position="1"/>
    </location>
</feature>
<protein>
    <recommendedName>
        <fullName evidence="5">4Fe-4S ferredoxin-type domain-containing protein</fullName>
    </recommendedName>
</protein>
<dbReference type="PANTHER" id="PTHR24960">
    <property type="entry name" value="PHOTOSYSTEM I IRON-SULFUR CENTER-RELATED"/>
    <property type="match status" value="1"/>
</dbReference>
<dbReference type="PANTHER" id="PTHR24960:SF76">
    <property type="entry name" value="4FE-4S FERREDOXIN-TYPE DOMAIN-CONTAINING PROTEIN"/>
    <property type="match status" value="1"/>
</dbReference>
<reference evidence="6" key="1">
    <citation type="journal article" date="2014" name="Front. Microbiol.">
        <title>High frequency of phylogenetically diverse reductive dehalogenase-homologous genes in deep subseafloor sedimentary metagenomes.</title>
        <authorList>
            <person name="Kawai M."/>
            <person name="Futagami T."/>
            <person name="Toyoda A."/>
            <person name="Takaki Y."/>
            <person name="Nishi S."/>
            <person name="Hori S."/>
            <person name="Arai W."/>
            <person name="Tsubouchi T."/>
            <person name="Morono Y."/>
            <person name="Uchiyama I."/>
            <person name="Ito T."/>
            <person name="Fujiyama A."/>
            <person name="Inagaki F."/>
            <person name="Takami H."/>
        </authorList>
    </citation>
    <scope>NUCLEOTIDE SEQUENCE</scope>
    <source>
        <strain evidence="6">Expedition CK06-06</strain>
    </source>
</reference>
<keyword evidence="4" id="KW-0411">Iron-sulfur</keyword>
<comment type="caution">
    <text evidence="6">The sequence shown here is derived from an EMBL/GenBank/DDBJ whole genome shotgun (WGS) entry which is preliminary data.</text>
</comment>
<dbReference type="AlphaFoldDB" id="X1EQX0"/>
<dbReference type="Gene3D" id="3.30.70.20">
    <property type="match status" value="1"/>
</dbReference>
<dbReference type="InterPro" id="IPR017896">
    <property type="entry name" value="4Fe4S_Fe-S-bd"/>
</dbReference>
<dbReference type="PROSITE" id="PS51379">
    <property type="entry name" value="4FE4S_FER_2"/>
    <property type="match status" value="2"/>
</dbReference>
<dbReference type="EMBL" id="BARU01013275">
    <property type="protein sequence ID" value="GAH34962.1"/>
    <property type="molecule type" value="Genomic_DNA"/>
</dbReference>
<name>X1EQX0_9ZZZZ</name>
<gene>
    <name evidence="6" type="ORF">S03H2_24074</name>
</gene>
<dbReference type="InterPro" id="IPR007160">
    <property type="entry name" value="DUF362"/>
</dbReference>
<feature type="non-terminal residue" evidence="6">
    <location>
        <position position="209"/>
    </location>
</feature>
<dbReference type="Pfam" id="PF04015">
    <property type="entry name" value="DUF362"/>
    <property type="match status" value="1"/>
</dbReference>
<evidence type="ECO:0000259" key="5">
    <source>
        <dbReference type="PROSITE" id="PS51379"/>
    </source>
</evidence>
<sequence>GIIPGGLKAHYHLFGKTTEQFGEVLADNFSWVVKNKPNRLIVYDLQEIMEGMMGPGGGAMKTWDLILAGTDEVALDLIACEIGKLKVKNVPHVINAIERKLGVGELENIEIVGMSLEEAKKQTPKFKVPGNRFTSLIAYLSGHIGYKIIKKIPELIKSRCVQCGECAQNCASEAIEFETNSYPIFLRKKCISCFCCAELCSENAIKPKS</sequence>